<reference evidence="4" key="2">
    <citation type="submission" date="2025-08" db="UniProtKB">
        <authorList>
            <consortium name="RefSeq"/>
        </authorList>
    </citation>
    <scope>IDENTIFICATION</scope>
    <source>
        <tissue evidence="4">Leaf</tissue>
    </source>
</reference>
<keyword evidence="2" id="KW-0732">Signal</keyword>
<feature type="compositionally biased region" description="Basic residues" evidence="1">
    <location>
        <begin position="61"/>
        <end position="70"/>
    </location>
</feature>
<sequence length="88" mass="10426">MELKYTIATIFLLFLLLDLPRFSSCDDHERLKGEDSSTEEVYEIDYRGPETHPILPFPPRGRPRLRRQHPYFKPPPQSKDSKVNRERG</sequence>
<keyword evidence="3" id="KW-1185">Reference proteome</keyword>
<evidence type="ECO:0000256" key="2">
    <source>
        <dbReference type="SAM" id="SignalP"/>
    </source>
</evidence>
<dbReference type="RefSeq" id="XP_031380896.1">
    <property type="nucleotide sequence ID" value="XM_031525036.1"/>
</dbReference>
<evidence type="ECO:0000256" key="1">
    <source>
        <dbReference type="SAM" id="MobiDB-lite"/>
    </source>
</evidence>
<reference evidence="3" key="1">
    <citation type="journal article" date="2020" name="Plant Biotechnol. J.">
        <title>The pomegranate (Punica granatum L.) draft genome dissects genetic divergence between soft- and hard-seeded cultivars.</title>
        <authorList>
            <person name="Luo X."/>
            <person name="Li H."/>
            <person name="Wu Z."/>
            <person name="Yao W."/>
            <person name="Zhao P."/>
            <person name="Cao D."/>
            <person name="Yu H."/>
            <person name="Li K."/>
            <person name="Poudel K."/>
            <person name="Zhao D."/>
            <person name="Zhang F."/>
            <person name="Xia X."/>
            <person name="Chen L."/>
            <person name="Wang Q."/>
            <person name="Jing D."/>
            <person name="Cao S."/>
        </authorList>
    </citation>
    <scope>NUCLEOTIDE SEQUENCE [LARGE SCALE GENOMIC DNA]</scope>
    <source>
        <strain evidence="3">cv. Tunisia</strain>
    </source>
</reference>
<accession>A0A6P8CHG9</accession>
<dbReference type="OrthoDB" id="1932094at2759"/>
<organism evidence="3 4">
    <name type="scientific">Punica granatum</name>
    <name type="common">Pomegranate</name>
    <dbReference type="NCBI Taxonomy" id="22663"/>
    <lineage>
        <taxon>Eukaryota</taxon>
        <taxon>Viridiplantae</taxon>
        <taxon>Streptophyta</taxon>
        <taxon>Embryophyta</taxon>
        <taxon>Tracheophyta</taxon>
        <taxon>Spermatophyta</taxon>
        <taxon>Magnoliopsida</taxon>
        <taxon>eudicotyledons</taxon>
        <taxon>Gunneridae</taxon>
        <taxon>Pentapetalae</taxon>
        <taxon>rosids</taxon>
        <taxon>malvids</taxon>
        <taxon>Myrtales</taxon>
        <taxon>Lythraceae</taxon>
        <taxon>Punica</taxon>
    </lineage>
</organism>
<feature type="region of interest" description="Disordered" evidence="1">
    <location>
        <begin position="49"/>
        <end position="88"/>
    </location>
</feature>
<feature type="chain" id="PRO_5027821631" evidence="2">
    <location>
        <begin position="26"/>
        <end position="88"/>
    </location>
</feature>
<dbReference type="AlphaFoldDB" id="A0A6P8CHG9"/>
<evidence type="ECO:0000313" key="4">
    <source>
        <dbReference type="RefSeq" id="XP_031380896.1"/>
    </source>
</evidence>
<feature type="signal peptide" evidence="2">
    <location>
        <begin position="1"/>
        <end position="25"/>
    </location>
</feature>
<proteinExistence type="predicted"/>
<name>A0A6P8CHG9_PUNGR</name>
<protein>
    <submittedName>
        <fullName evidence="4">Uncharacterized protein LOC116195721</fullName>
    </submittedName>
</protein>
<dbReference type="GeneID" id="116195721"/>
<gene>
    <name evidence="4" type="primary">LOC116195721</name>
</gene>
<dbReference type="Proteomes" id="UP000515151">
    <property type="component" value="Chromosome 2"/>
</dbReference>
<evidence type="ECO:0000313" key="3">
    <source>
        <dbReference type="Proteomes" id="UP000515151"/>
    </source>
</evidence>
<feature type="compositionally biased region" description="Basic and acidic residues" evidence="1">
    <location>
        <begin position="79"/>
        <end position="88"/>
    </location>
</feature>